<sequence>METENPVLKAALDHIFAEPAKPPHRWVRAVVIVHHGRIVAERYAPGIGVDTPLLGYSASKTAINALVGVLVRQGRLEVDAPRRWRPGSRVIRAGPSPWTTCCA</sequence>
<evidence type="ECO:0000313" key="1">
    <source>
        <dbReference type="EMBL" id="QQZ48768.1"/>
    </source>
</evidence>
<dbReference type="GO" id="GO:0016787">
    <property type="term" value="F:hydrolase activity"/>
    <property type="evidence" value="ECO:0007669"/>
    <property type="project" value="UniProtKB-KW"/>
</dbReference>
<dbReference type="Gene3D" id="3.40.710.10">
    <property type="entry name" value="DD-peptidase/beta-lactamase superfamily"/>
    <property type="match status" value="1"/>
</dbReference>
<organism evidence="1">
    <name type="scientific">Phenylobacterium glaciei</name>
    <dbReference type="NCBI Taxonomy" id="2803784"/>
    <lineage>
        <taxon>Bacteria</taxon>
        <taxon>Pseudomonadati</taxon>
        <taxon>Pseudomonadota</taxon>
        <taxon>Alphaproteobacteria</taxon>
        <taxon>Caulobacterales</taxon>
        <taxon>Caulobacteraceae</taxon>
        <taxon>Phenylobacterium</taxon>
    </lineage>
</organism>
<dbReference type="SUPFAM" id="SSF56601">
    <property type="entry name" value="beta-lactamase/transpeptidase-like"/>
    <property type="match status" value="1"/>
</dbReference>
<name>A0A974S7R7_9CAUL</name>
<protein>
    <submittedName>
        <fullName evidence="1">Serine hydrolase</fullName>
    </submittedName>
</protein>
<reference evidence="1" key="1">
    <citation type="submission" date="2021-01" db="EMBL/GenBank/DDBJ databases">
        <title>Genome sequence of Phenylobacterium sp. 20VBR1 isolated from a valley glaceir, Ny-Alesund, Svalbard.</title>
        <authorList>
            <person name="Thomas F.A."/>
            <person name="Krishnan K.P."/>
            <person name="Sinha R.K."/>
        </authorList>
    </citation>
    <scope>NUCLEOTIDE SEQUENCE</scope>
    <source>
        <strain evidence="1">20VBR1</strain>
    </source>
</reference>
<gene>
    <name evidence="1" type="ORF">JKL49_15290</name>
</gene>
<dbReference type="AlphaFoldDB" id="A0A974S7R7"/>
<dbReference type="InterPro" id="IPR012338">
    <property type="entry name" value="Beta-lactam/transpept-like"/>
</dbReference>
<proteinExistence type="predicted"/>
<accession>A0A974S7R7</accession>
<keyword evidence="1" id="KW-0378">Hydrolase</keyword>
<dbReference type="EMBL" id="CP068570">
    <property type="protein sequence ID" value="QQZ48768.1"/>
    <property type="molecule type" value="Genomic_DNA"/>
</dbReference>